<evidence type="ECO:0000256" key="8">
    <source>
        <dbReference type="SAM" id="MobiDB-lite"/>
    </source>
</evidence>
<keyword evidence="4 7" id="KW-0863">Zinc-finger</keyword>
<feature type="domain" description="GATA-type" evidence="9">
    <location>
        <begin position="8"/>
        <end position="35"/>
    </location>
</feature>
<dbReference type="GO" id="GO:0008270">
    <property type="term" value="F:zinc ion binding"/>
    <property type="evidence" value="ECO:0007669"/>
    <property type="project" value="UniProtKB-KW"/>
</dbReference>
<gene>
    <name evidence="10" type="primary">gatad1</name>
    <name evidence="10" type="ORF">AWC38_SpisGene10537</name>
</gene>
<dbReference type="SMART" id="SM00401">
    <property type="entry name" value="ZnF_GATA"/>
    <property type="match status" value="1"/>
</dbReference>
<dbReference type="GO" id="GO:0006355">
    <property type="term" value="P:regulation of DNA-templated transcription"/>
    <property type="evidence" value="ECO:0007669"/>
    <property type="project" value="InterPro"/>
</dbReference>
<organism evidence="10 11">
    <name type="scientific">Stylophora pistillata</name>
    <name type="common">Smooth cauliflower coral</name>
    <dbReference type="NCBI Taxonomy" id="50429"/>
    <lineage>
        <taxon>Eukaryota</taxon>
        <taxon>Metazoa</taxon>
        <taxon>Cnidaria</taxon>
        <taxon>Anthozoa</taxon>
        <taxon>Hexacorallia</taxon>
        <taxon>Scleractinia</taxon>
        <taxon>Astrocoeniina</taxon>
        <taxon>Pocilloporidae</taxon>
        <taxon>Stylophora</taxon>
    </lineage>
</organism>
<dbReference type="PROSITE" id="PS50114">
    <property type="entry name" value="GATA_ZN_FINGER_2"/>
    <property type="match status" value="1"/>
</dbReference>
<evidence type="ECO:0000256" key="4">
    <source>
        <dbReference type="ARBA" id="ARBA00022771"/>
    </source>
</evidence>
<dbReference type="GO" id="GO:0006325">
    <property type="term" value="P:chromatin organization"/>
    <property type="evidence" value="ECO:0007669"/>
    <property type="project" value="TreeGrafter"/>
</dbReference>
<accession>A0A2B4S8C2</accession>
<evidence type="ECO:0000256" key="7">
    <source>
        <dbReference type="PROSITE-ProRule" id="PRU00094"/>
    </source>
</evidence>
<evidence type="ECO:0000313" key="10">
    <source>
        <dbReference type="EMBL" id="PFX24847.1"/>
    </source>
</evidence>
<feature type="compositionally biased region" description="Basic residues" evidence="8">
    <location>
        <begin position="76"/>
        <end position="88"/>
    </location>
</feature>
<dbReference type="GO" id="GO:0005634">
    <property type="term" value="C:nucleus"/>
    <property type="evidence" value="ECO:0007669"/>
    <property type="project" value="UniProtKB-SubCell"/>
</dbReference>
<evidence type="ECO:0000259" key="9">
    <source>
        <dbReference type="PROSITE" id="PS50114"/>
    </source>
</evidence>
<reference evidence="11" key="1">
    <citation type="journal article" date="2017" name="bioRxiv">
        <title>Comparative analysis of the genomes of Stylophora pistillata and Acropora digitifera provides evidence for extensive differences between species of corals.</title>
        <authorList>
            <person name="Voolstra C.R."/>
            <person name="Li Y."/>
            <person name="Liew Y.J."/>
            <person name="Baumgarten S."/>
            <person name="Zoccola D."/>
            <person name="Flot J.-F."/>
            <person name="Tambutte S."/>
            <person name="Allemand D."/>
            <person name="Aranda M."/>
        </authorList>
    </citation>
    <scope>NUCLEOTIDE SEQUENCE [LARGE SCALE GENOMIC DNA]</scope>
</reference>
<evidence type="ECO:0000256" key="1">
    <source>
        <dbReference type="ARBA" id="ARBA00004123"/>
    </source>
</evidence>
<keyword evidence="3" id="KW-0479">Metal-binding</keyword>
<evidence type="ECO:0000256" key="2">
    <source>
        <dbReference type="ARBA" id="ARBA00014943"/>
    </source>
</evidence>
<dbReference type="Gene3D" id="3.30.50.10">
    <property type="entry name" value="Erythroid Transcription Factor GATA-1, subunit A"/>
    <property type="match status" value="1"/>
</dbReference>
<dbReference type="Pfam" id="PF00320">
    <property type="entry name" value="GATA"/>
    <property type="match status" value="1"/>
</dbReference>
<comment type="caution">
    <text evidence="10">The sequence shown here is derived from an EMBL/GenBank/DDBJ whole genome shotgun (WGS) entry which is preliminary data.</text>
</comment>
<dbReference type="Proteomes" id="UP000225706">
    <property type="component" value="Unassembled WGS sequence"/>
</dbReference>
<dbReference type="PANTHER" id="PTHR13340:SF2">
    <property type="entry name" value="GATA ZINC FINGER DOMAIN-CONTAINING PROTEIN 1"/>
    <property type="match status" value="1"/>
</dbReference>
<evidence type="ECO:0000256" key="6">
    <source>
        <dbReference type="ARBA" id="ARBA00023242"/>
    </source>
</evidence>
<dbReference type="GO" id="GO:0043565">
    <property type="term" value="F:sequence-specific DNA binding"/>
    <property type="evidence" value="ECO:0007669"/>
    <property type="project" value="InterPro"/>
</dbReference>
<keyword evidence="6" id="KW-0539">Nucleus</keyword>
<dbReference type="PANTHER" id="PTHR13340">
    <property type="entry name" value="GATA ZINC FINGER DOMAIN-CONTAINING"/>
    <property type="match status" value="1"/>
</dbReference>
<evidence type="ECO:0000313" key="11">
    <source>
        <dbReference type="Proteomes" id="UP000225706"/>
    </source>
</evidence>
<comment type="subcellular location">
    <subcellularLocation>
        <location evidence="1">Nucleus</location>
    </subcellularLocation>
</comment>
<evidence type="ECO:0000256" key="3">
    <source>
        <dbReference type="ARBA" id="ARBA00022723"/>
    </source>
</evidence>
<name>A0A2B4S8C2_STYPI</name>
<protein>
    <recommendedName>
        <fullName evidence="2">GATA zinc finger domain-containing protein 1</fullName>
    </recommendedName>
</protein>
<dbReference type="AlphaFoldDB" id="A0A2B4S8C2"/>
<dbReference type="InterPro" id="IPR039050">
    <property type="entry name" value="GATAD1"/>
</dbReference>
<dbReference type="InterPro" id="IPR000679">
    <property type="entry name" value="Znf_GATA"/>
</dbReference>
<proteinExistence type="predicted"/>
<keyword evidence="5" id="KW-0862">Zinc</keyword>
<sequence length="228" mass="25726">MSLDHNPQCSACKIANSLMWRRGSNGEILCNSCHLKRVNSSVRAQRQSSKESKKLIARIKAGTRKGWNGKSGERSRGRRSLQKMKRKPYKSPEGFATVVAADRIYYKGILYQAGDIVSIEDIEGDLYYAQLKGFLQDQYAQKTAVITWLLPVVSKPSHFDPALFLPGPEEDTPRPMECMEFVCRAPTELFKARRQHPAFVTPRQPDLNDLATIAEQLLQNETPSVVKS</sequence>
<dbReference type="STRING" id="50429.A0A2B4S8C2"/>
<evidence type="ECO:0000256" key="5">
    <source>
        <dbReference type="ARBA" id="ARBA00022833"/>
    </source>
</evidence>
<feature type="region of interest" description="Disordered" evidence="8">
    <location>
        <begin position="65"/>
        <end position="88"/>
    </location>
</feature>
<keyword evidence="11" id="KW-1185">Reference proteome</keyword>
<dbReference type="EMBL" id="LSMT01000165">
    <property type="protein sequence ID" value="PFX24847.1"/>
    <property type="molecule type" value="Genomic_DNA"/>
</dbReference>
<dbReference type="InterPro" id="IPR013088">
    <property type="entry name" value="Znf_NHR/GATA"/>
</dbReference>
<dbReference type="OrthoDB" id="9994231at2759"/>
<dbReference type="SUPFAM" id="SSF57716">
    <property type="entry name" value="Glucocorticoid receptor-like (DNA-binding domain)"/>
    <property type="match status" value="1"/>
</dbReference>